<protein>
    <recommendedName>
        <fullName evidence="3">MYM-type domain-containing protein</fullName>
    </recommendedName>
</protein>
<accession>A0A6C0IBE5</accession>
<evidence type="ECO:0000256" key="1">
    <source>
        <dbReference type="SAM" id="MobiDB-lite"/>
    </source>
</evidence>
<evidence type="ECO:0008006" key="3">
    <source>
        <dbReference type="Google" id="ProtNLM"/>
    </source>
</evidence>
<reference evidence="2" key="1">
    <citation type="journal article" date="2020" name="Nature">
        <title>Giant virus diversity and host interactions through global metagenomics.</title>
        <authorList>
            <person name="Schulz F."/>
            <person name="Roux S."/>
            <person name="Paez-Espino D."/>
            <person name="Jungbluth S."/>
            <person name="Walsh D.A."/>
            <person name="Denef V.J."/>
            <person name="McMahon K.D."/>
            <person name="Konstantinidis K.T."/>
            <person name="Eloe-Fadrosh E.A."/>
            <person name="Kyrpides N.C."/>
            <person name="Woyke T."/>
        </authorList>
    </citation>
    <scope>NUCLEOTIDE SEQUENCE</scope>
    <source>
        <strain evidence="2">GVMAG-M-3300023184-68</strain>
    </source>
</reference>
<name>A0A6C0IBE5_9ZZZZ</name>
<evidence type="ECO:0000313" key="2">
    <source>
        <dbReference type="EMBL" id="QHT90361.1"/>
    </source>
</evidence>
<feature type="compositionally biased region" description="Polar residues" evidence="1">
    <location>
        <begin position="162"/>
        <end position="172"/>
    </location>
</feature>
<feature type="compositionally biased region" description="Basic residues" evidence="1">
    <location>
        <begin position="198"/>
        <end position="207"/>
    </location>
</feature>
<sequence>MTKSKKRPVILKSTIDQEDQTLPIANIPSNSSGLCSNKATFRVSSEEAQSPLPESVVDVFSAPSQISTETTNINMLVCEKKPRKSTKKTKMDKVTVITDLTLPAYVPTLSPSELVVEGFQPSNQSGTTTQTLPVCVPIKLPSELAVLGDIRSQCEGILPSDQLPNSAPNSSGDKVASRVSSEEAESPLPKNQTTKKPPASKKTKRGKLNNTVSDNKRNENLPTIQIANIILHLKCSANDLEIYNEEVNRQLTDPLLYNPSVPPDIMTYQPAEQYSVLEETKPSNNTPENYAYSESKNRIAVQGSNKFSEIEIEVPNETTPKTDENMESTGLNMKEINTKLKKLKISLFKNMSFMDKKSACFWCTYDFDNPECYIPRYEMDGTVHGYGSFCRPECAAAYLMKENLDDSTKFERYHMLNQIYGKIYGYKKNIKPSPNPYYLLDKFYGNLTIQEYRKLLKSDHLLLVIDKPLTRILPELHEDNEEFLTSIYGNNTTITGGTNTQSIGATSAKSNTFGVYKVRRQSEKPVGVTKTSIIKEHFGITT</sequence>
<organism evidence="2">
    <name type="scientific">viral metagenome</name>
    <dbReference type="NCBI Taxonomy" id="1070528"/>
    <lineage>
        <taxon>unclassified sequences</taxon>
        <taxon>metagenomes</taxon>
        <taxon>organismal metagenomes</taxon>
    </lineage>
</organism>
<feature type="region of interest" description="Disordered" evidence="1">
    <location>
        <begin position="158"/>
        <end position="216"/>
    </location>
</feature>
<dbReference type="EMBL" id="MN740153">
    <property type="protein sequence ID" value="QHT90361.1"/>
    <property type="molecule type" value="Genomic_DNA"/>
</dbReference>
<proteinExistence type="predicted"/>
<dbReference type="AlphaFoldDB" id="A0A6C0IBE5"/>